<protein>
    <submittedName>
        <fullName evidence="1">Uncharacterized protein</fullName>
    </submittedName>
</protein>
<dbReference type="PANTHER" id="PTHR42034">
    <property type="entry name" value="CHROMOSOME 7, WHOLE GENOME SHOTGUN SEQUENCE-RELATED"/>
    <property type="match status" value="1"/>
</dbReference>
<evidence type="ECO:0000313" key="1">
    <source>
        <dbReference type="EMBL" id="CAH0025113.1"/>
    </source>
</evidence>
<reference evidence="1" key="1">
    <citation type="submission" date="2021-10" db="EMBL/GenBank/DDBJ databases">
        <authorList>
            <person name="Piombo E."/>
        </authorList>
    </citation>
    <scope>NUCLEOTIDE SEQUENCE</scope>
</reference>
<keyword evidence="2" id="KW-1185">Reference proteome</keyword>
<organism evidence="1 2">
    <name type="scientific">Clonostachys rhizophaga</name>
    <dbReference type="NCBI Taxonomy" id="160324"/>
    <lineage>
        <taxon>Eukaryota</taxon>
        <taxon>Fungi</taxon>
        <taxon>Dikarya</taxon>
        <taxon>Ascomycota</taxon>
        <taxon>Pezizomycotina</taxon>
        <taxon>Sordariomycetes</taxon>
        <taxon>Hypocreomycetidae</taxon>
        <taxon>Hypocreales</taxon>
        <taxon>Bionectriaceae</taxon>
        <taxon>Clonostachys</taxon>
    </lineage>
</organism>
<dbReference type="SUPFAM" id="SSF52777">
    <property type="entry name" value="CoA-dependent acyltransferases"/>
    <property type="match status" value="1"/>
</dbReference>
<name>A0A9N9VHB0_9HYPO</name>
<comment type="caution">
    <text evidence="1">The sequence shown here is derived from an EMBL/GenBank/DDBJ whole genome shotgun (WGS) entry which is preliminary data.</text>
</comment>
<evidence type="ECO:0000313" key="2">
    <source>
        <dbReference type="Proteomes" id="UP000696573"/>
    </source>
</evidence>
<accession>A0A9N9VHB0</accession>
<dbReference type="Gene3D" id="3.30.559.10">
    <property type="entry name" value="Chloramphenicol acetyltransferase-like domain"/>
    <property type="match status" value="1"/>
</dbReference>
<gene>
    <name evidence="1" type="ORF">CRHIZ90672A_00005263</name>
</gene>
<dbReference type="Gene3D" id="3.30.559.30">
    <property type="entry name" value="Nonribosomal peptide synthetase, condensation domain"/>
    <property type="match status" value="1"/>
</dbReference>
<dbReference type="AlphaFoldDB" id="A0A9N9VHB0"/>
<dbReference type="InterPro" id="IPR023213">
    <property type="entry name" value="CAT-like_dom_sf"/>
</dbReference>
<dbReference type="PANTHER" id="PTHR42034:SF1">
    <property type="entry name" value="CONDENSATION DOMAIN-CONTAINING PROTEIN"/>
    <property type="match status" value="1"/>
</dbReference>
<dbReference type="Proteomes" id="UP000696573">
    <property type="component" value="Unassembled WGS sequence"/>
</dbReference>
<dbReference type="EMBL" id="CABFNQ020000702">
    <property type="protein sequence ID" value="CAH0025113.1"/>
    <property type="molecule type" value="Genomic_DNA"/>
</dbReference>
<sequence>MATDYTRFQWRDTGYGEWVRELDEAELSYTSLQRNWRGSGRSFFHMTGHLTLEVPVDNDVDLPTIEKRVDSALAKAWLTLRYHHPTIASQAKFDPITRKYIKAYPRNSVGWLEKTFVVLSTGHTGVEWANHDPPAPVLPTLYALAVPSTEDKRVVRRDLVFRSPHDIIDGIGTLLLFDNYVRHASEAFTQGDSYHPPALDDPKVVQNLSPPFRVAAAIPPEPSEAAMHRLASLDVADAEDKTRNAELATLPYKKGALVPGIHRRVEITLSPEETARLTGACRDVGSTVTHVFHAAIALVLRNLQAVHDKPRSVEYVGYLLRNERGSCVPPFSGHEHAATVYHSTSSEKLIVNMTVPGRDNNLPEETRLQVENKEFCDIVQQMREFYQKVRDDPEHYRLAPLLWARRSIPPPLDEHAIPPIPPPSDSPSASISSMGRIDNIIRQKHGNIEVYNPWVTGEELRNGLGLFLGTFRGSLSLSAAYNDAWHDKDEALQFVESCIQLVNTGLGLEQSSDQDPCIHICITLPVKLCWVQRKDHSIIFQIPKSELCSSTM</sequence>
<dbReference type="OrthoDB" id="2548233at2759"/>
<proteinExistence type="predicted"/>